<evidence type="ECO:0000313" key="2">
    <source>
        <dbReference type="EMBL" id="SVD26533.1"/>
    </source>
</evidence>
<evidence type="ECO:0000256" key="1">
    <source>
        <dbReference type="SAM" id="MobiDB-lite"/>
    </source>
</evidence>
<accession>A0A382TX15</accession>
<protein>
    <submittedName>
        <fullName evidence="2">Uncharacterized protein</fullName>
    </submittedName>
</protein>
<proteinExistence type="predicted"/>
<organism evidence="2">
    <name type="scientific">marine metagenome</name>
    <dbReference type="NCBI Taxonomy" id="408172"/>
    <lineage>
        <taxon>unclassified sequences</taxon>
        <taxon>metagenomes</taxon>
        <taxon>ecological metagenomes</taxon>
    </lineage>
</organism>
<dbReference type="AlphaFoldDB" id="A0A382TX15"/>
<feature type="region of interest" description="Disordered" evidence="1">
    <location>
        <begin position="37"/>
        <end position="77"/>
    </location>
</feature>
<dbReference type="EMBL" id="UINC01139776">
    <property type="protein sequence ID" value="SVD26533.1"/>
    <property type="molecule type" value="Genomic_DNA"/>
</dbReference>
<reference evidence="2" key="1">
    <citation type="submission" date="2018-05" db="EMBL/GenBank/DDBJ databases">
        <authorList>
            <person name="Lanie J.A."/>
            <person name="Ng W.-L."/>
            <person name="Kazmierczak K.M."/>
            <person name="Andrzejewski T.M."/>
            <person name="Davidsen T.M."/>
            <person name="Wayne K.J."/>
            <person name="Tettelin H."/>
            <person name="Glass J.I."/>
            <person name="Rusch D."/>
            <person name="Podicherti R."/>
            <person name="Tsui H.-C.T."/>
            <person name="Winkler M.E."/>
        </authorList>
    </citation>
    <scope>NUCLEOTIDE SEQUENCE</scope>
</reference>
<name>A0A382TX15_9ZZZZ</name>
<sequence length="157" mass="17375">MSVSSSNLFADNHDTEQDIIDQAKEINKEVKKRQAETQANINSEIGGEEPLPLNDPFAGDSSLGSGTAMISGGDQTEERSEMSLYNFKLVGIIEGSYEVYTSLVDSSGEVVTLQLHEELSEGVKLVDVRLNEAIFEKEDGTYMIINFNNQIKETDEY</sequence>
<gene>
    <name evidence="2" type="ORF">METZ01_LOCUS379387</name>
</gene>